<dbReference type="PROSITE" id="PS50109">
    <property type="entry name" value="HIS_KIN"/>
    <property type="match status" value="1"/>
</dbReference>
<dbReference type="InterPro" id="IPR046342">
    <property type="entry name" value="CBS_dom_sf"/>
</dbReference>
<evidence type="ECO:0000256" key="3">
    <source>
        <dbReference type="ARBA" id="ARBA00022777"/>
    </source>
</evidence>
<reference evidence="9 10" key="1">
    <citation type="submission" date="2020-04" db="EMBL/GenBank/DDBJ databases">
        <authorList>
            <person name="Basu S."/>
            <person name="Maruthanayagam V."/>
            <person name="Chakraborty S."/>
            <person name="Pramanik A."/>
            <person name="Mukherjee J."/>
            <person name="Brink B."/>
        </authorList>
    </citation>
    <scope>NUCLEOTIDE SEQUENCE [LARGE SCALE GENOMIC DNA]</scope>
    <source>
        <strain evidence="9 10">AP17</strain>
    </source>
</reference>
<dbReference type="RefSeq" id="WP_168567329.1">
    <property type="nucleotide sequence ID" value="NZ_CP051167.1"/>
</dbReference>
<dbReference type="AlphaFoldDB" id="A0A6H1TRK4"/>
<evidence type="ECO:0000259" key="8">
    <source>
        <dbReference type="PROSITE" id="PS51371"/>
    </source>
</evidence>
<evidence type="ECO:0000256" key="5">
    <source>
        <dbReference type="PROSITE-ProRule" id="PRU00703"/>
    </source>
</evidence>
<comment type="catalytic activity">
    <reaction evidence="1">
        <text>ATP + protein L-histidine = ADP + protein N-phospho-L-histidine.</text>
        <dbReference type="EC" id="2.7.13.3"/>
    </reaction>
</comment>
<dbReference type="InterPro" id="IPR005467">
    <property type="entry name" value="His_kinase_dom"/>
</dbReference>
<dbReference type="Gene3D" id="1.10.287.130">
    <property type="match status" value="1"/>
</dbReference>
<evidence type="ECO:0000256" key="4">
    <source>
        <dbReference type="ARBA" id="ARBA00023012"/>
    </source>
</evidence>
<feature type="domain" description="CBS" evidence="8">
    <location>
        <begin position="86"/>
        <end position="146"/>
    </location>
</feature>
<keyword evidence="3" id="KW-0418">Kinase</keyword>
<dbReference type="InterPro" id="IPR003594">
    <property type="entry name" value="HATPase_dom"/>
</dbReference>
<dbReference type="Pfam" id="PF00571">
    <property type="entry name" value="CBS"/>
    <property type="match status" value="4"/>
</dbReference>
<dbReference type="GO" id="GO:0000155">
    <property type="term" value="F:phosphorelay sensor kinase activity"/>
    <property type="evidence" value="ECO:0007669"/>
    <property type="project" value="InterPro"/>
</dbReference>
<keyword evidence="10" id="KW-1185">Reference proteome</keyword>
<accession>A0A6H1TRK4</accession>
<feature type="domain" description="Histidine kinase" evidence="7">
    <location>
        <begin position="392"/>
        <end position="655"/>
    </location>
</feature>
<dbReference type="KEGG" id="oxy:HCG48_00010"/>
<feature type="domain" description="CBS" evidence="8">
    <location>
        <begin position="22"/>
        <end position="79"/>
    </location>
</feature>
<evidence type="ECO:0000313" key="9">
    <source>
        <dbReference type="EMBL" id="QIZ69171.1"/>
    </source>
</evidence>
<dbReference type="InterPro" id="IPR036890">
    <property type="entry name" value="HATPase_C_sf"/>
</dbReference>
<dbReference type="Pfam" id="PF02518">
    <property type="entry name" value="HATPase_c"/>
    <property type="match status" value="1"/>
</dbReference>
<dbReference type="Gene3D" id="3.10.580.10">
    <property type="entry name" value="CBS-domain"/>
    <property type="match status" value="2"/>
</dbReference>
<name>A0A6H1TRK4_9CYAN</name>
<dbReference type="PANTHER" id="PTHR43065">
    <property type="entry name" value="SENSOR HISTIDINE KINASE"/>
    <property type="match status" value="1"/>
</dbReference>
<dbReference type="SUPFAM" id="SSF54631">
    <property type="entry name" value="CBS-domain pair"/>
    <property type="match status" value="2"/>
</dbReference>
<dbReference type="InterPro" id="IPR004358">
    <property type="entry name" value="Sig_transdc_His_kin-like_C"/>
</dbReference>
<dbReference type="SMART" id="SM00116">
    <property type="entry name" value="CBS"/>
    <property type="match status" value="4"/>
</dbReference>
<dbReference type="Gene3D" id="3.30.565.10">
    <property type="entry name" value="Histidine kinase-like ATPase, C-terminal domain"/>
    <property type="match status" value="1"/>
</dbReference>
<evidence type="ECO:0000256" key="1">
    <source>
        <dbReference type="ARBA" id="ARBA00000085"/>
    </source>
</evidence>
<dbReference type="SUPFAM" id="SSF47384">
    <property type="entry name" value="Homodimeric domain of signal transducing histidine kinase"/>
    <property type="match status" value="1"/>
</dbReference>
<evidence type="ECO:0000256" key="2">
    <source>
        <dbReference type="ARBA" id="ARBA00012438"/>
    </source>
</evidence>
<dbReference type="EMBL" id="CP051167">
    <property type="protein sequence ID" value="QIZ69171.1"/>
    <property type="molecule type" value="Genomic_DNA"/>
</dbReference>
<dbReference type="InterPro" id="IPR000644">
    <property type="entry name" value="CBS_dom"/>
</dbReference>
<organism evidence="9 10">
    <name type="scientific">Oxynema aestuarii AP17</name>
    <dbReference type="NCBI Taxonomy" id="2064643"/>
    <lineage>
        <taxon>Bacteria</taxon>
        <taxon>Bacillati</taxon>
        <taxon>Cyanobacteriota</taxon>
        <taxon>Cyanophyceae</taxon>
        <taxon>Oscillatoriophycideae</taxon>
        <taxon>Oscillatoriales</taxon>
        <taxon>Oscillatoriaceae</taxon>
        <taxon>Oxynema</taxon>
        <taxon>Oxynema aestuarii</taxon>
    </lineage>
</organism>
<evidence type="ECO:0000313" key="10">
    <source>
        <dbReference type="Proteomes" id="UP000500857"/>
    </source>
</evidence>
<feature type="domain" description="CBS" evidence="8">
    <location>
        <begin position="223"/>
        <end position="280"/>
    </location>
</feature>
<sequence length="660" mass="74179">MQQPQHLSSSDCQPSALLDRAIDREPIAVTPDTPVVEVLVAMSQNRASYILILENEKLVGIFTERDVVKLTTTPMDWSEILVAQVMTSQLITLSLEEKGDIFSVLSLLRSARIRHLPLLDDRDRVVGVITPESLRQVLKPTDLLQIRRVGDVMVTQVVNASPSILMFELAQIMVEQRKSCVVICEKSNNGDRQIPIGIVTERDIVQFKAMGLDLFTTPAEAVMSTPLFPISVNASLWEANQMMQEHCIRRLVAVDLEGGLAGIVTQSTLLQALDPVELYSTVELLQQTVTKQTLELQKANEEMKREVSQRQEVQTQLEELGKNLKQQVDERTLELQKANSQLQEANLALERANREQAILNEELERRLKQLEKAQVQLVQSEKMSALGQLISGIGHEINNPVTFLKGNLKHAQAYIKDLLDHLELYRQELSDPSDKIKDHAEEIDLDFVRRDLPEIIDSMTAGVDRVSQLSVSLRTFSRSDATSKVPVDLHEGLKSTLVILKHRLKANENRPDIKVIEDYGELPNIPCYPGPMNQVFMNILANAIDAVEESNRGKSYDRVVANPNKIWIKTRWEGGEGDHPPRAIVSIKDNGMGMPESVREKIFDRLFTTKPMGKGTGLGLSISYQIVVEKHKGSLICLSELGKGTEFQIVLPVRQKRSDW</sequence>
<dbReference type="InterPro" id="IPR036097">
    <property type="entry name" value="HisK_dim/P_sf"/>
</dbReference>
<dbReference type="SUPFAM" id="SSF55874">
    <property type="entry name" value="ATPase domain of HSP90 chaperone/DNA topoisomerase II/histidine kinase"/>
    <property type="match status" value="1"/>
</dbReference>
<keyword evidence="3" id="KW-0808">Transferase</keyword>
<protein>
    <recommendedName>
        <fullName evidence="2">histidine kinase</fullName>
        <ecNumber evidence="2">2.7.13.3</ecNumber>
    </recommendedName>
</protein>
<gene>
    <name evidence="9" type="ORF">HCG48_00010</name>
</gene>
<dbReference type="Proteomes" id="UP000500857">
    <property type="component" value="Chromosome"/>
</dbReference>
<evidence type="ECO:0000256" key="6">
    <source>
        <dbReference type="SAM" id="Coils"/>
    </source>
</evidence>
<keyword evidence="5" id="KW-0129">CBS domain</keyword>
<keyword evidence="4" id="KW-0902">Two-component regulatory system</keyword>
<dbReference type="SMART" id="SM00387">
    <property type="entry name" value="HATPase_c"/>
    <property type="match status" value="1"/>
</dbReference>
<dbReference type="CDD" id="cd04620">
    <property type="entry name" value="CBS_two-component_sensor_histidine_kinase_repeat1"/>
    <property type="match status" value="1"/>
</dbReference>
<dbReference type="EC" id="2.7.13.3" evidence="2"/>
<dbReference type="PROSITE" id="PS51371">
    <property type="entry name" value="CBS"/>
    <property type="match status" value="4"/>
</dbReference>
<feature type="domain" description="CBS" evidence="8">
    <location>
        <begin position="153"/>
        <end position="214"/>
    </location>
</feature>
<evidence type="ECO:0000259" key="7">
    <source>
        <dbReference type="PROSITE" id="PS50109"/>
    </source>
</evidence>
<feature type="coiled-coil region" evidence="6">
    <location>
        <begin position="282"/>
        <end position="383"/>
    </location>
</feature>
<keyword evidence="6" id="KW-0175">Coiled coil</keyword>
<dbReference type="PRINTS" id="PR00344">
    <property type="entry name" value="BCTRLSENSOR"/>
</dbReference>
<proteinExistence type="predicted"/>
<dbReference type="CDD" id="cd17774">
    <property type="entry name" value="CBS_two-component_sensor_histidine_kinase_repeat2"/>
    <property type="match status" value="1"/>
</dbReference>
<dbReference type="PANTHER" id="PTHR43065:SF50">
    <property type="entry name" value="HISTIDINE KINASE"/>
    <property type="match status" value="1"/>
</dbReference>